<dbReference type="InterPro" id="IPR036885">
    <property type="entry name" value="SWIB_MDM2_dom_sf"/>
</dbReference>
<dbReference type="AlphaFoldDB" id="A0AAD3H902"/>
<feature type="domain" description="DM2" evidence="2">
    <location>
        <begin position="234"/>
        <end position="312"/>
    </location>
</feature>
<dbReference type="PANTHER" id="PTHR13844">
    <property type="entry name" value="SWI/SNF-RELATED MATRIX-ASSOCIATED ACTIN-DEPENDENT REGULATOR OF CHROMATIN SUBFAMILY D"/>
    <property type="match status" value="1"/>
</dbReference>
<dbReference type="PROSITE" id="PS51998">
    <property type="entry name" value="DEK_C"/>
    <property type="match status" value="1"/>
</dbReference>
<feature type="region of interest" description="Disordered" evidence="1">
    <location>
        <begin position="210"/>
        <end position="241"/>
    </location>
</feature>
<evidence type="ECO:0000259" key="3">
    <source>
        <dbReference type="PROSITE" id="PS51998"/>
    </source>
</evidence>
<accession>A0AAD3H902</accession>
<keyword evidence="5" id="KW-1185">Reference proteome</keyword>
<dbReference type="Gene3D" id="1.10.245.10">
    <property type="entry name" value="SWIB/MDM2 domain"/>
    <property type="match status" value="2"/>
</dbReference>
<dbReference type="SMART" id="SM00151">
    <property type="entry name" value="SWIB"/>
    <property type="match status" value="2"/>
</dbReference>
<feature type="domain" description="DEK-C" evidence="3">
    <location>
        <begin position="38"/>
        <end position="93"/>
    </location>
</feature>
<name>A0AAD3H902_9STRA</name>
<dbReference type="Pfam" id="PF08766">
    <property type="entry name" value="DEK_C"/>
    <property type="match status" value="1"/>
</dbReference>
<dbReference type="InterPro" id="IPR003121">
    <property type="entry name" value="SWIB_MDM2_domain"/>
</dbReference>
<protein>
    <submittedName>
        <fullName evidence="4">Upstream activation factor subunit UAF30</fullName>
    </submittedName>
</protein>
<proteinExistence type="predicted"/>
<dbReference type="EMBL" id="BLLK01000047">
    <property type="protein sequence ID" value="GFH54423.1"/>
    <property type="molecule type" value="Genomic_DNA"/>
</dbReference>
<gene>
    <name evidence="4" type="ORF">CTEN210_10899</name>
</gene>
<evidence type="ECO:0000313" key="4">
    <source>
        <dbReference type="EMBL" id="GFH54423.1"/>
    </source>
</evidence>
<dbReference type="InterPro" id="IPR014876">
    <property type="entry name" value="DEK_C"/>
</dbReference>
<dbReference type="Pfam" id="PF02201">
    <property type="entry name" value="SWIB"/>
    <property type="match status" value="2"/>
</dbReference>
<feature type="region of interest" description="Disordered" evidence="1">
    <location>
        <begin position="317"/>
        <end position="337"/>
    </location>
</feature>
<dbReference type="CDD" id="cd10567">
    <property type="entry name" value="SWIB-MDM2_like"/>
    <property type="match status" value="2"/>
</dbReference>
<evidence type="ECO:0000259" key="2">
    <source>
        <dbReference type="PROSITE" id="PS51925"/>
    </source>
</evidence>
<dbReference type="Proteomes" id="UP001054902">
    <property type="component" value="Unassembled WGS sequence"/>
</dbReference>
<feature type="region of interest" description="Disordered" evidence="1">
    <location>
        <begin position="95"/>
        <end position="129"/>
    </location>
</feature>
<feature type="compositionally biased region" description="Basic and acidic residues" evidence="1">
    <location>
        <begin position="210"/>
        <end position="226"/>
    </location>
</feature>
<dbReference type="SUPFAM" id="SSF47592">
    <property type="entry name" value="SWIB/MDM2 domain"/>
    <property type="match status" value="2"/>
</dbReference>
<dbReference type="Gene3D" id="1.10.10.60">
    <property type="entry name" value="Homeodomain-like"/>
    <property type="match status" value="1"/>
</dbReference>
<feature type="compositionally biased region" description="Acidic residues" evidence="1">
    <location>
        <begin position="95"/>
        <end position="113"/>
    </location>
</feature>
<feature type="domain" description="DM2" evidence="2">
    <location>
        <begin position="124"/>
        <end position="201"/>
    </location>
</feature>
<feature type="compositionally biased region" description="Basic and acidic residues" evidence="1">
    <location>
        <begin position="317"/>
        <end position="327"/>
    </location>
</feature>
<dbReference type="InterPro" id="IPR019835">
    <property type="entry name" value="SWIB_domain"/>
</dbReference>
<dbReference type="SUPFAM" id="SSF109715">
    <property type="entry name" value="DEK C-terminal domain"/>
    <property type="match status" value="1"/>
</dbReference>
<evidence type="ECO:0000256" key="1">
    <source>
        <dbReference type="SAM" id="MobiDB-lite"/>
    </source>
</evidence>
<organism evidence="4 5">
    <name type="scientific">Chaetoceros tenuissimus</name>
    <dbReference type="NCBI Taxonomy" id="426638"/>
    <lineage>
        <taxon>Eukaryota</taxon>
        <taxon>Sar</taxon>
        <taxon>Stramenopiles</taxon>
        <taxon>Ochrophyta</taxon>
        <taxon>Bacillariophyta</taxon>
        <taxon>Coscinodiscophyceae</taxon>
        <taxon>Chaetocerotophycidae</taxon>
        <taxon>Chaetocerotales</taxon>
        <taxon>Chaetocerotaceae</taxon>
        <taxon>Chaetoceros</taxon>
    </lineage>
</organism>
<evidence type="ECO:0000313" key="5">
    <source>
        <dbReference type="Proteomes" id="UP001054902"/>
    </source>
</evidence>
<dbReference type="PROSITE" id="PS51925">
    <property type="entry name" value="SWIB_MDM2"/>
    <property type="match status" value="2"/>
</dbReference>
<sequence length="337" mass="39402">MHTCRPTSRFVIKVKRVNIRSAQSPKKTISTMSYEDDLPSDAVIRKEMQVLIKNIDIESVSIKKFIKTLSENLKVNLKPKKDFIKTTLTELLDEMEESEQEQEMSSDEEEFEDSPPKKKKGGGGLQKPLKLSKPLAKFLGKKKESRPQVTKKLWDYFKEHDLQNPNDKREIIMDETLKDIFGVEKMTMFQLSKYVGAHVEPFTPVNLKELSENSKKRKLEKKERKQTANKKRKSTQPPFHLSDDMIQVVGRKILPRTKVTKYLWEYIREHDLQNPNDKREILCDDKMKKVMGGQKKVTMFSMNKFITPHLIEKADKEEYYRQEKELGGSDADDSDED</sequence>
<reference evidence="4 5" key="1">
    <citation type="journal article" date="2021" name="Sci. Rep.">
        <title>The genome of the diatom Chaetoceros tenuissimus carries an ancient integrated fragment of an extant virus.</title>
        <authorList>
            <person name="Hongo Y."/>
            <person name="Kimura K."/>
            <person name="Takaki Y."/>
            <person name="Yoshida Y."/>
            <person name="Baba S."/>
            <person name="Kobayashi G."/>
            <person name="Nagasaki K."/>
            <person name="Hano T."/>
            <person name="Tomaru Y."/>
        </authorList>
    </citation>
    <scope>NUCLEOTIDE SEQUENCE [LARGE SCALE GENOMIC DNA]</scope>
    <source>
        <strain evidence="4 5">NIES-3715</strain>
    </source>
</reference>
<comment type="caution">
    <text evidence="4">The sequence shown here is derived from an EMBL/GenBank/DDBJ whole genome shotgun (WGS) entry which is preliminary data.</text>
</comment>